<sequence length="278" mass="32924">MVDPHFEDRDAHLRIVREELLKRAVADLTSDEDVLAIYLDGSLSRNEADRFSDIDLHTIVTPEKIADFIMRKMERAEKWGNVLFHENTNPYSPVDVSHFDSFVKVDSWYHTIDEIKPSIWLRNMKILYDPNEVLEQIAEDSSKIVYKSTSEEVEFWRGKVLAFIHETYRAVRRKEYYYALSNLDRVRWLMALGWYMEMDEHLDSSYGVWSKIEGERSKLSPEQLSILKSWESFRHPDRIMDVLRKIVPEFKTLNKSLSEKVVIETREELIDQCIGMVL</sequence>
<accession>A0ABV8X1M8</accession>
<comment type="caution">
    <text evidence="1">The sequence shown here is derived from an EMBL/GenBank/DDBJ whole genome shotgun (WGS) entry which is preliminary data.</text>
</comment>
<evidence type="ECO:0008006" key="3">
    <source>
        <dbReference type="Google" id="ProtNLM"/>
    </source>
</evidence>
<name>A0ABV8X1M8_9LACT</name>
<proteinExistence type="predicted"/>
<dbReference type="Proteomes" id="UP001595817">
    <property type="component" value="Unassembled WGS sequence"/>
</dbReference>
<dbReference type="InterPro" id="IPR043519">
    <property type="entry name" value="NT_sf"/>
</dbReference>
<dbReference type="SUPFAM" id="SSF81301">
    <property type="entry name" value="Nucleotidyltransferase"/>
    <property type="match status" value="1"/>
</dbReference>
<keyword evidence="2" id="KW-1185">Reference proteome</keyword>
<organism evidence="1 2">
    <name type="scientific">Chungangia koreensis</name>
    <dbReference type="NCBI Taxonomy" id="752657"/>
    <lineage>
        <taxon>Bacteria</taxon>
        <taxon>Bacillati</taxon>
        <taxon>Bacillota</taxon>
        <taxon>Bacilli</taxon>
        <taxon>Lactobacillales</taxon>
        <taxon>Chungangia</taxon>
    </lineage>
</organism>
<dbReference type="RefSeq" id="WP_378153016.1">
    <property type="nucleotide sequence ID" value="NZ_JBHSEC010000005.1"/>
</dbReference>
<gene>
    <name evidence="1" type="ORF">ACFOZY_05225</name>
</gene>
<dbReference type="InterPro" id="IPR007530">
    <property type="entry name" value="Aminoglycoside_adenylylTfrase"/>
</dbReference>
<dbReference type="Pfam" id="PF04439">
    <property type="entry name" value="Adenyl_transf"/>
    <property type="match status" value="1"/>
</dbReference>
<dbReference type="EMBL" id="JBHSEC010000005">
    <property type="protein sequence ID" value="MFC4409838.1"/>
    <property type="molecule type" value="Genomic_DNA"/>
</dbReference>
<protein>
    <recommendedName>
        <fullName evidence="3">Streptomycin adenylyltransferase</fullName>
    </recommendedName>
</protein>
<evidence type="ECO:0000313" key="2">
    <source>
        <dbReference type="Proteomes" id="UP001595817"/>
    </source>
</evidence>
<reference evidence="2" key="1">
    <citation type="journal article" date="2019" name="Int. J. Syst. Evol. Microbiol.">
        <title>The Global Catalogue of Microorganisms (GCM) 10K type strain sequencing project: providing services to taxonomists for standard genome sequencing and annotation.</title>
        <authorList>
            <consortium name="The Broad Institute Genomics Platform"/>
            <consortium name="The Broad Institute Genome Sequencing Center for Infectious Disease"/>
            <person name="Wu L."/>
            <person name="Ma J."/>
        </authorList>
    </citation>
    <scope>NUCLEOTIDE SEQUENCE [LARGE SCALE GENOMIC DNA]</scope>
    <source>
        <strain evidence="2">CCUG 59778</strain>
    </source>
</reference>
<dbReference type="Gene3D" id="3.30.460.10">
    <property type="entry name" value="Beta Polymerase, domain 2"/>
    <property type="match status" value="1"/>
</dbReference>
<evidence type="ECO:0000313" key="1">
    <source>
        <dbReference type="EMBL" id="MFC4409838.1"/>
    </source>
</evidence>